<dbReference type="InterPro" id="IPR004089">
    <property type="entry name" value="MCPsignal_dom"/>
</dbReference>
<evidence type="ECO:0000313" key="11">
    <source>
        <dbReference type="EMBL" id="KGR91296.1"/>
    </source>
</evidence>
<reference evidence="11 12" key="1">
    <citation type="submission" date="2014-02" db="EMBL/GenBank/DDBJ databases">
        <title>Draft genome sequence of Lysinibacillus massiliensis CCUG 49529.</title>
        <authorList>
            <person name="Zhang F."/>
            <person name="Wang G."/>
            <person name="Zhang L."/>
        </authorList>
    </citation>
    <scope>NUCLEOTIDE SEQUENCE [LARGE SCALE GENOMIC DNA]</scope>
    <source>
        <strain evidence="11 12">CCUG 49529</strain>
    </source>
</reference>
<keyword evidence="4 6" id="KW-0807">Transducer</keyword>
<evidence type="ECO:0000256" key="8">
    <source>
        <dbReference type="SAM" id="Phobius"/>
    </source>
</evidence>
<dbReference type="InterPro" id="IPR004090">
    <property type="entry name" value="Chemotax_Me-accpt_rcpt"/>
</dbReference>
<dbReference type="eggNOG" id="COG0840">
    <property type="taxonomic scope" value="Bacteria"/>
</dbReference>
<protein>
    <recommendedName>
        <fullName evidence="13">Chemotaxis protein</fullName>
    </recommendedName>
</protein>
<proteinExistence type="inferred from homology"/>
<evidence type="ECO:0000256" key="3">
    <source>
        <dbReference type="ARBA" id="ARBA00023136"/>
    </source>
</evidence>
<evidence type="ECO:0000259" key="10">
    <source>
        <dbReference type="PROSITE" id="PS50885"/>
    </source>
</evidence>
<dbReference type="EMBL" id="JPVQ01000008">
    <property type="protein sequence ID" value="KGR91296.1"/>
    <property type="molecule type" value="Genomic_DNA"/>
</dbReference>
<evidence type="ECO:0000256" key="7">
    <source>
        <dbReference type="SAM" id="Coils"/>
    </source>
</evidence>
<dbReference type="AlphaFoldDB" id="A0A0A3J325"/>
<dbReference type="SMART" id="SM00283">
    <property type="entry name" value="MA"/>
    <property type="match status" value="1"/>
</dbReference>
<dbReference type="SMART" id="SM00304">
    <property type="entry name" value="HAMP"/>
    <property type="match status" value="1"/>
</dbReference>
<dbReference type="Pfam" id="PF00672">
    <property type="entry name" value="HAMP"/>
    <property type="match status" value="1"/>
</dbReference>
<evidence type="ECO:0000256" key="2">
    <source>
        <dbReference type="ARBA" id="ARBA00022475"/>
    </source>
</evidence>
<dbReference type="FunFam" id="1.10.287.950:FF:000001">
    <property type="entry name" value="Methyl-accepting chemotaxis sensory transducer"/>
    <property type="match status" value="1"/>
</dbReference>
<evidence type="ECO:0000256" key="4">
    <source>
        <dbReference type="ARBA" id="ARBA00023224"/>
    </source>
</evidence>
<dbReference type="SUPFAM" id="SSF58104">
    <property type="entry name" value="Methyl-accepting chemotaxis protein (MCP) signaling domain"/>
    <property type="match status" value="1"/>
</dbReference>
<evidence type="ECO:0000256" key="1">
    <source>
        <dbReference type="ARBA" id="ARBA00004236"/>
    </source>
</evidence>
<keyword evidence="2" id="KW-1003">Cell membrane</keyword>
<dbReference type="Gene3D" id="1.10.287.950">
    <property type="entry name" value="Methyl-accepting chemotaxis protein"/>
    <property type="match status" value="1"/>
</dbReference>
<name>A0A0A3J325_9BACL</name>
<dbReference type="CDD" id="cd06225">
    <property type="entry name" value="HAMP"/>
    <property type="match status" value="1"/>
</dbReference>
<dbReference type="GO" id="GO:0005886">
    <property type="term" value="C:plasma membrane"/>
    <property type="evidence" value="ECO:0007669"/>
    <property type="project" value="UniProtKB-SubCell"/>
</dbReference>
<dbReference type="PRINTS" id="PR00260">
    <property type="entry name" value="CHEMTRNSDUCR"/>
</dbReference>
<dbReference type="InterPro" id="IPR003660">
    <property type="entry name" value="HAMP_dom"/>
</dbReference>
<feature type="coiled-coil region" evidence="7">
    <location>
        <begin position="251"/>
        <end position="278"/>
    </location>
</feature>
<dbReference type="RefSeq" id="WP_036174126.1">
    <property type="nucleotide sequence ID" value="NZ_AVCZ01000008.1"/>
</dbReference>
<accession>A0A0A3J325</accession>
<dbReference type="GO" id="GO:0007165">
    <property type="term" value="P:signal transduction"/>
    <property type="evidence" value="ECO:0007669"/>
    <property type="project" value="UniProtKB-KW"/>
</dbReference>
<evidence type="ECO:0000256" key="6">
    <source>
        <dbReference type="PROSITE-ProRule" id="PRU00284"/>
    </source>
</evidence>
<dbReference type="Proteomes" id="UP000030595">
    <property type="component" value="Unassembled WGS sequence"/>
</dbReference>
<dbReference type="Pfam" id="PF12729">
    <property type="entry name" value="4HB_MCP_1"/>
    <property type="match status" value="1"/>
</dbReference>
<comment type="caution">
    <text evidence="11">The sequence shown here is derived from an EMBL/GenBank/DDBJ whole genome shotgun (WGS) entry which is preliminary data.</text>
</comment>
<dbReference type="PROSITE" id="PS50885">
    <property type="entry name" value="HAMP"/>
    <property type="match status" value="1"/>
</dbReference>
<feature type="transmembrane region" description="Helical" evidence="8">
    <location>
        <begin position="188"/>
        <end position="209"/>
    </location>
</feature>
<dbReference type="GO" id="GO:0004888">
    <property type="term" value="F:transmembrane signaling receptor activity"/>
    <property type="evidence" value="ECO:0007669"/>
    <property type="project" value="InterPro"/>
</dbReference>
<dbReference type="CDD" id="cd11386">
    <property type="entry name" value="MCP_signal"/>
    <property type="match status" value="1"/>
</dbReference>
<dbReference type="PANTHER" id="PTHR32089">
    <property type="entry name" value="METHYL-ACCEPTING CHEMOTAXIS PROTEIN MCPB"/>
    <property type="match status" value="1"/>
</dbReference>
<evidence type="ECO:0000256" key="5">
    <source>
        <dbReference type="ARBA" id="ARBA00029447"/>
    </source>
</evidence>
<keyword evidence="7" id="KW-0175">Coiled coil</keyword>
<keyword evidence="3 8" id="KW-0472">Membrane</keyword>
<dbReference type="Pfam" id="PF00015">
    <property type="entry name" value="MCPsignal"/>
    <property type="match status" value="1"/>
</dbReference>
<evidence type="ECO:0008006" key="13">
    <source>
        <dbReference type="Google" id="ProtNLM"/>
    </source>
</evidence>
<dbReference type="PROSITE" id="PS50111">
    <property type="entry name" value="CHEMOTAXIS_TRANSDUC_2"/>
    <property type="match status" value="1"/>
</dbReference>
<dbReference type="Gene3D" id="6.10.340.10">
    <property type="match status" value="1"/>
</dbReference>
<dbReference type="InterPro" id="IPR024478">
    <property type="entry name" value="HlyB_4HB_MCP"/>
</dbReference>
<feature type="transmembrane region" description="Helical" evidence="8">
    <location>
        <begin position="13"/>
        <end position="35"/>
    </location>
</feature>
<feature type="coiled-coil region" evidence="7">
    <location>
        <begin position="507"/>
        <end position="562"/>
    </location>
</feature>
<evidence type="ECO:0000259" key="9">
    <source>
        <dbReference type="PROSITE" id="PS50111"/>
    </source>
</evidence>
<dbReference type="GO" id="GO:0006935">
    <property type="term" value="P:chemotaxis"/>
    <property type="evidence" value="ECO:0007669"/>
    <property type="project" value="InterPro"/>
</dbReference>
<sequence>MKWIKNLKLTQKFTLLLVVTLISLILIGVISYTQFSKMGNKLSDMYDNKLTPIETVSELKSNSQYIRLALIELMINTRISRNEELLLSINERIKANEDLRQSYQTDDPEKLGLLEKLDALEAEFYDLKDEVMSLAIKNQNTESYNLYVAEVAPLVNEIDDLYSHLINVNNLEAKTENEQNEKDISTSLILLISIIVGALVLYVGLSWVISQLISKPTKEMEKLMKKAERGDLTVQSTYQSKDEIGSLAHSFNEMLSQLNRLVKNVRDASNQVASSSEELIASAEETSNASQHIAEASTLLATGAESSLNDTEEIAISMQNTATSIGEIANSISLVSKHSNTTSEESEKGNVALNKTIDQMKSISNTVQASSSVIKELGNRSSEIEKIVAVITGISEQTNLLALNAAIEAARAGEHGKGFAVVAEEVRKLAEESKRSAEQITHLILDIQNNTIDAVSSMDKCTSEVETGLQLIHETGESFEKILSSAIDVANKSEEVSITSKQITASVEEMSHKIQNISKSAEEASSNSQSVAAGAEEQLASMEEITASAQALANMAEDLRNAVNTFKIS</sequence>
<comment type="similarity">
    <text evidence="5">Belongs to the methyl-accepting chemotaxis (MCP) protein family.</text>
</comment>
<organism evidence="11 12">
    <name type="scientific">Ureibacillus massiliensis 4400831 = CIP 108448 = CCUG 49529</name>
    <dbReference type="NCBI Taxonomy" id="1211035"/>
    <lineage>
        <taxon>Bacteria</taxon>
        <taxon>Bacillati</taxon>
        <taxon>Bacillota</taxon>
        <taxon>Bacilli</taxon>
        <taxon>Bacillales</taxon>
        <taxon>Caryophanaceae</taxon>
        <taxon>Ureibacillus</taxon>
    </lineage>
</organism>
<gene>
    <name evidence="11" type="ORF">CD30_06615</name>
</gene>
<evidence type="ECO:0000313" key="12">
    <source>
        <dbReference type="Proteomes" id="UP000030595"/>
    </source>
</evidence>
<keyword evidence="12" id="KW-1185">Reference proteome</keyword>
<feature type="domain" description="HAMP" evidence="10">
    <location>
        <begin position="211"/>
        <end position="263"/>
    </location>
</feature>
<keyword evidence="8" id="KW-1133">Transmembrane helix</keyword>
<keyword evidence="8" id="KW-0812">Transmembrane</keyword>
<dbReference type="OrthoDB" id="358716at2"/>
<comment type="subcellular location">
    <subcellularLocation>
        <location evidence="1">Cell membrane</location>
    </subcellularLocation>
</comment>
<feature type="domain" description="Methyl-accepting transducer" evidence="9">
    <location>
        <begin position="282"/>
        <end position="518"/>
    </location>
</feature>
<dbReference type="PANTHER" id="PTHR32089:SF112">
    <property type="entry name" value="LYSOZYME-LIKE PROTEIN-RELATED"/>
    <property type="match status" value="1"/>
</dbReference>